<name>A0A128ES79_9BACT</name>
<dbReference type="InterPro" id="IPR011990">
    <property type="entry name" value="TPR-like_helical_dom_sf"/>
</dbReference>
<dbReference type="RefSeq" id="WP_075495455.1">
    <property type="nucleotide sequence ID" value="NZ_CP053844.1"/>
</dbReference>
<evidence type="ECO:0000256" key="3">
    <source>
        <dbReference type="ARBA" id="ARBA00012865"/>
    </source>
</evidence>
<dbReference type="Proteomes" id="UP000069632">
    <property type="component" value="Unassembled WGS sequence"/>
</dbReference>
<keyword evidence="8" id="KW-0046">Antibiotic resistance</keyword>
<dbReference type="SMART" id="SM00671">
    <property type="entry name" value="SEL1"/>
    <property type="match status" value="2"/>
</dbReference>
<dbReference type="GO" id="GO:0008800">
    <property type="term" value="F:beta-lactamase activity"/>
    <property type="evidence" value="ECO:0007669"/>
    <property type="project" value="UniProtKB-EC"/>
</dbReference>
<comment type="catalytic activity">
    <reaction evidence="1">
        <text>a beta-lactam + H2O = a substituted beta-amino acid</text>
        <dbReference type="Rhea" id="RHEA:20401"/>
        <dbReference type="ChEBI" id="CHEBI:15377"/>
        <dbReference type="ChEBI" id="CHEBI:35627"/>
        <dbReference type="ChEBI" id="CHEBI:140347"/>
        <dbReference type="EC" id="3.5.2.6"/>
    </reaction>
</comment>
<evidence type="ECO:0000256" key="6">
    <source>
        <dbReference type="ARBA" id="ARBA00022803"/>
    </source>
</evidence>
<dbReference type="EMBL" id="FIZP01000001">
    <property type="protein sequence ID" value="CZE46742.1"/>
    <property type="molecule type" value="Genomic_DNA"/>
</dbReference>
<dbReference type="AlphaFoldDB" id="A0A128ES79"/>
<keyword evidence="10" id="KW-1185">Reference proteome</keyword>
<dbReference type="InterPro" id="IPR040239">
    <property type="entry name" value="HcpB-like"/>
</dbReference>
<sequence>MKKMAIVFLIFGLVGLMAGEFKFNPQKDNFNELYKFCANSYSQKGINFEDKKTDREVCTKYLNEISEVYKKDCELGNASKCLTLALLYQNGEYNFSQNDKKYLLYAKKSCDCNFVSACSSIAVSYHIKSQNENDKNIKKEYEKQAKYYYEKACKLGHKLSCNSIKGF</sequence>
<dbReference type="SUPFAM" id="SSF81901">
    <property type="entry name" value="HCP-like"/>
    <property type="match status" value="1"/>
</dbReference>
<evidence type="ECO:0000256" key="1">
    <source>
        <dbReference type="ARBA" id="ARBA00001526"/>
    </source>
</evidence>
<evidence type="ECO:0000256" key="8">
    <source>
        <dbReference type="ARBA" id="ARBA00023251"/>
    </source>
</evidence>
<keyword evidence="4" id="KW-0677">Repeat</keyword>
<dbReference type="Gene3D" id="1.25.40.10">
    <property type="entry name" value="Tetratricopeptide repeat domain"/>
    <property type="match status" value="1"/>
</dbReference>
<evidence type="ECO:0000256" key="4">
    <source>
        <dbReference type="ARBA" id="ARBA00022737"/>
    </source>
</evidence>
<proteinExistence type="inferred from homology"/>
<organism evidence="9 10">
    <name type="scientific">Campylobacter geochelonis</name>
    <dbReference type="NCBI Taxonomy" id="1780362"/>
    <lineage>
        <taxon>Bacteria</taxon>
        <taxon>Pseudomonadati</taxon>
        <taxon>Campylobacterota</taxon>
        <taxon>Epsilonproteobacteria</taxon>
        <taxon>Campylobacterales</taxon>
        <taxon>Campylobacteraceae</taxon>
        <taxon>Campylobacter</taxon>
    </lineage>
</organism>
<comment type="similarity">
    <text evidence="2">Belongs to the hcp beta-lactamase family.</text>
</comment>
<reference evidence="9 10" key="1">
    <citation type="submission" date="2016-02" db="EMBL/GenBank/DDBJ databases">
        <authorList>
            <consortium name="Pathogen Informatics"/>
        </authorList>
    </citation>
    <scope>NUCLEOTIDE SEQUENCE [LARGE SCALE GENOMIC DNA]</scope>
    <source>
        <strain evidence="9 10">RC20</strain>
    </source>
</reference>
<protein>
    <recommendedName>
        <fullName evidence="3">beta-lactamase</fullName>
        <ecNumber evidence="3">3.5.2.6</ecNumber>
    </recommendedName>
</protein>
<keyword evidence="6" id="KW-0802">TPR repeat</keyword>
<dbReference type="GO" id="GO:0046677">
    <property type="term" value="P:response to antibiotic"/>
    <property type="evidence" value="ECO:0007669"/>
    <property type="project" value="UniProtKB-KW"/>
</dbReference>
<gene>
    <name evidence="9" type="primary">hcpD_2</name>
    <name evidence="9" type="ORF">ERS672216_00532</name>
</gene>
<evidence type="ECO:0000256" key="2">
    <source>
        <dbReference type="ARBA" id="ARBA00008486"/>
    </source>
</evidence>
<dbReference type="EC" id="3.5.2.6" evidence="3"/>
<evidence type="ECO:0000256" key="7">
    <source>
        <dbReference type="ARBA" id="ARBA00023157"/>
    </source>
</evidence>
<keyword evidence="5 9" id="KW-0378">Hydrolase</keyword>
<evidence type="ECO:0000313" key="10">
    <source>
        <dbReference type="Proteomes" id="UP000069632"/>
    </source>
</evidence>
<accession>A0A128ES79</accession>
<dbReference type="PANTHER" id="PTHR13891:SF1">
    <property type="entry name" value="CYTOCHROME C OXIDASE ASSEMBLY FACTOR 7"/>
    <property type="match status" value="1"/>
</dbReference>
<evidence type="ECO:0000256" key="5">
    <source>
        <dbReference type="ARBA" id="ARBA00022801"/>
    </source>
</evidence>
<dbReference type="InterPro" id="IPR006597">
    <property type="entry name" value="Sel1-like"/>
</dbReference>
<dbReference type="PANTHER" id="PTHR13891">
    <property type="entry name" value="CYTOCHROME C OXIDASE ASSEMBLY FACTOR 7"/>
    <property type="match status" value="1"/>
</dbReference>
<evidence type="ECO:0000313" key="9">
    <source>
        <dbReference type="EMBL" id="CZE46742.1"/>
    </source>
</evidence>
<keyword evidence="7" id="KW-1015">Disulfide bond</keyword>
<dbReference type="OrthoDB" id="9772133at2"/>